<dbReference type="AlphaFoldDB" id="A0A6M3L3J6"/>
<sequence>MNDLKEELRDILLRHEGPEMAITAKTMAHMFGYKDDRAIRLAIRDLITEGLPVASLTENTPGYFIVTNRQQAEQYALSIKSRLISDAIRRRDFRRAADQWLTPAVQQKLI</sequence>
<organism evidence="1">
    <name type="scientific">viral metagenome</name>
    <dbReference type="NCBI Taxonomy" id="1070528"/>
    <lineage>
        <taxon>unclassified sequences</taxon>
        <taxon>metagenomes</taxon>
        <taxon>organismal metagenomes</taxon>
    </lineage>
</organism>
<proteinExistence type="predicted"/>
<evidence type="ECO:0000313" key="1">
    <source>
        <dbReference type="EMBL" id="QJA87838.1"/>
    </source>
</evidence>
<accession>A0A6M3L3J6</accession>
<name>A0A6M3L3J6_9ZZZZ</name>
<gene>
    <name evidence="1" type="ORF">MM415B02883_0017</name>
</gene>
<protein>
    <submittedName>
        <fullName evidence="1">Uncharacterized protein</fullName>
    </submittedName>
</protein>
<dbReference type="EMBL" id="MT142735">
    <property type="protein sequence ID" value="QJA87838.1"/>
    <property type="molecule type" value="Genomic_DNA"/>
</dbReference>
<reference evidence="1" key="1">
    <citation type="submission" date="2020-03" db="EMBL/GenBank/DDBJ databases">
        <title>The deep terrestrial virosphere.</title>
        <authorList>
            <person name="Holmfeldt K."/>
            <person name="Nilsson E."/>
            <person name="Simone D."/>
            <person name="Lopez-Fernandez M."/>
            <person name="Wu X."/>
            <person name="de Brujin I."/>
            <person name="Lundin D."/>
            <person name="Andersson A."/>
            <person name="Bertilsson S."/>
            <person name="Dopson M."/>
        </authorList>
    </citation>
    <scope>NUCLEOTIDE SEQUENCE</scope>
    <source>
        <strain evidence="1">MM415B02883</strain>
    </source>
</reference>